<keyword evidence="1" id="KW-1133">Transmembrane helix</keyword>
<feature type="transmembrane region" description="Helical" evidence="1">
    <location>
        <begin position="160"/>
        <end position="180"/>
    </location>
</feature>
<evidence type="ECO:0000256" key="1">
    <source>
        <dbReference type="SAM" id="Phobius"/>
    </source>
</evidence>
<dbReference type="PANTHER" id="PTHR33444">
    <property type="entry name" value="SI:DKEY-19B23.12-RELATED"/>
    <property type="match status" value="1"/>
</dbReference>
<dbReference type="STRING" id="105785.A0A2J7R1Q6"/>
<feature type="transmembrane region" description="Helical" evidence="1">
    <location>
        <begin position="217"/>
        <end position="238"/>
    </location>
</feature>
<comment type="caution">
    <text evidence="2">The sequence shown here is derived from an EMBL/GenBank/DDBJ whole genome shotgun (WGS) entry which is preliminary data.</text>
</comment>
<reference evidence="2 3" key="1">
    <citation type="submission" date="2017-12" db="EMBL/GenBank/DDBJ databases">
        <title>Hemimetabolous genomes reveal molecular basis of termite eusociality.</title>
        <authorList>
            <person name="Harrison M.C."/>
            <person name="Jongepier E."/>
            <person name="Robertson H.M."/>
            <person name="Arning N."/>
            <person name="Bitard-Feildel T."/>
            <person name="Chao H."/>
            <person name="Childers C.P."/>
            <person name="Dinh H."/>
            <person name="Doddapaneni H."/>
            <person name="Dugan S."/>
            <person name="Gowin J."/>
            <person name="Greiner C."/>
            <person name="Han Y."/>
            <person name="Hu H."/>
            <person name="Hughes D.S.T."/>
            <person name="Huylmans A.-K."/>
            <person name="Kemena C."/>
            <person name="Kremer L.P.M."/>
            <person name="Lee S.L."/>
            <person name="Lopez-Ezquerra A."/>
            <person name="Mallet L."/>
            <person name="Monroy-Kuhn J.M."/>
            <person name="Moser A."/>
            <person name="Murali S.C."/>
            <person name="Muzny D.M."/>
            <person name="Otani S."/>
            <person name="Piulachs M.-D."/>
            <person name="Poelchau M."/>
            <person name="Qu J."/>
            <person name="Schaub F."/>
            <person name="Wada-Katsumata A."/>
            <person name="Worley K.C."/>
            <person name="Xie Q."/>
            <person name="Ylla G."/>
            <person name="Poulsen M."/>
            <person name="Gibbs R.A."/>
            <person name="Schal C."/>
            <person name="Richards S."/>
            <person name="Belles X."/>
            <person name="Korb J."/>
            <person name="Bornberg-Bauer E."/>
        </authorList>
    </citation>
    <scope>NUCLEOTIDE SEQUENCE [LARGE SCALE GENOMIC DNA]</scope>
    <source>
        <tissue evidence="2">Whole body</tissue>
    </source>
</reference>
<gene>
    <name evidence="2" type="ORF">B7P43_G03773</name>
</gene>
<dbReference type="Proteomes" id="UP000235965">
    <property type="component" value="Unassembled WGS sequence"/>
</dbReference>
<name>A0A2J7R1Q6_9NEOP</name>
<keyword evidence="1" id="KW-0812">Transmembrane</keyword>
<accession>A0A2J7R1Q6</accession>
<dbReference type="PANTHER" id="PTHR33444:SF7">
    <property type="entry name" value="TRANSMEMBRANE PROTEIN 272"/>
    <property type="match status" value="1"/>
</dbReference>
<dbReference type="EMBL" id="NEVH01008202">
    <property type="protein sequence ID" value="PNF34761.1"/>
    <property type="molecule type" value="Genomic_DNA"/>
</dbReference>
<protein>
    <submittedName>
        <fullName evidence="2">Uncharacterized protein</fullName>
    </submittedName>
</protein>
<proteinExistence type="predicted"/>
<dbReference type="AlphaFoldDB" id="A0A2J7R1Q6"/>
<keyword evidence="3" id="KW-1185">Reference proteome</keyword>
<dbReference type="OrthoDB" id="6157510at2759"/>
<dbReference type="InterPro" id="IPR040350">
    <property type="entry name" value="TMEM272"/>
</dbReference>
<keyword evidence="1" id="KW-0472">Membrane</keyword>
<sequence>METEQPGTSRGTRSLSPYRMSVSARGAQMNFGYSGGMESRRASSNVSQVSSDDRRHLFERSRLSSDVGLSEYGSFVYQLNDAHVEASGSCDFMCRALQIVYKTVVVTVILMCLTALPLFMLIMGEVLFACLHASMLHVSICVRVETWVQFLRDCPVEPQIPVYMLVGGSFGTLKMLWLLWRQISSRRYELLDLTAQVSNLDDGTLVPSAGTRMLSTALSLFLVVWFALGNYWVLHVAWPDFEPTLFEPNKWCHKTLYLFALVHFIVIYSVFALVGIVAIILLYCYLLKCPVLTRYK</sequence>
<evidence type="ECO:0000313" key="2">
    <source>
        <dbReference type="EMBL" id="PNF34761.1"/>
    </source>
</evidence>
<organism evidence="2 3">
    <name type="scientific">Cryptotermes secundus</name>
    <dbReference type="NCBI Taxonomy" id="105785"/>
    <lineage>
        <taxon>Eukaryota</taxon>
        <taxon>Metazoa</taxon>
        <taxon>Ecdysozoa</taxon>
        <taxon>Arthropoda</taxon>
        <taxon>Hexapoda</taxon>
        <taxon>Insecta</taxon>
        <taxon>Pterygota</taxon>
        <taxon>Neoptera</taxon>
        <taxon>Polyneoptera</taxon>
        <taxon>Dictyoptera</taxon>
        <taxon>Blattodea</taxon>
        <taxon>Blattoidea</taxon>
        <taxon>Termitoidae</taxon>
        <taxon>Kalotermitidae</taxon>
        <taxon>Cryptotermitinae</taxon>
        <taxon>Cryptotermes</taxon>
    </lineage>
</organism>
<dbReference type="InParanoid" id="A0A2J7R1Q6"/>
<feature type="transmembrane region" description="Helical" evidence="1">
    <location>
        <begin position="258"/>
        <end position="286"/>
    </location>
</feature>
<feature type="transmembrane region" description="Helical" evidence="1">
    <location>
        <begin position="99"/>
        <end position="119"/>
    </location>
</feature>
<evidence type="ECO:0000313" key="3">
    <source>
        <dbReference type="Proteomes" id="UP000235965"/>
    </source>
</evidence>